<proteinExistence type="predicted"/>
<protein>
    <submittedName>
        <fullName evidence="3">Putative dehydrogenase</fullName>
    </submittedName>
</protein>
<organism evidence="3 4">
    <name type="scientific">Saliterribacillus persicus</name>
    <dbReference type="NCBI Taxonomy" id="930114"/>
    <lineage>
        <taxon>Bacteria</taxon>
        <taxon>Bacillati</taxon>
        <taxon>Bacillota</taxon>
        <taxon>Bacilli</taxon>
        <taxon>Bacillales</taxon>
        <taxon>Bacillaceae</taxon>
        <taxon>Saliterribacillus</taxon>
    </lineage>
</organism>
<dbReference type="Gene3D" id="3.30.360.10">
    <property type="entry name" value="Dihydrodipicolinate Reductase, domain 2"/>
    <property type="match status" value="1"/>
</dbReference>
<dbReference type="EMBL" id="QPJJ01000001">
    <property type="protein sequence ID" value="RCW77272.1"/>
    <property type="molecule type" value="Genomic_DNA"/>
</dbReference>
<feature type="domain" description="GFO/IDH/MocA-like oxidoreductase" evidence="2">
    <location>
        <begin position="132"/>
        <end position="256"/>
    </location>
</feature>
<dbReference type="AlphaFoldDB" id="A0A368YAP1"/>
<evidence type="ECO:0000259" key="2">
    <source>
        <dbReference type="Pfam" id="PF22725"/>
    </source>
</evidence>
<evidence type="ECO:0000313" key="3">
    <source>
        <dbReference type="EMBL" id="RCW77272.1"/>
    </source>
</evidence>
<keyword evidence="4" id="KW-1185">Reference proteome</keyword>
<dbReference type="SUPFAM" id="SSF51735">
    <property type="entry name" value="NAD(P)-binding Rossmann-fold domains"/>
    <property type="match status" value="1"/>
</dbReference>
<dbReference type="OrthoDB" id="9815825at2"/>
<dbReference type="PANTHER" id="PTHR43249:SF1">
    <property type="entry name" value="D-GLUCOSIDE 3-DEHYDROGENASE"/>
    <property type="match status" value="1"/>
</dbReference>
<dbReference type="GO" id="GO:0000166">
    <property type="term" value="F:nucleotide binding"/>
    <property type="evidence" value="ECO:0007669"/>
    <property type="project" value="InterPro"/>
</dbReference>
<reference evidence="3 4" key="1">
    <citation type="submission" date="2018-07" db="EMBL/GenBank/DDBJ databases">
        <title>Genomic Encyclopedia of Type Strains, Phase IV (KMG-IV): sequencing the most valuable type-strain genomes for metagenomic binning, comparative biology and taxonomic classification.</title>
        <authorList>
            <person name="Goeker M."/>
        </authorList>
    </citation>
    <scope>NUCLEOTIDE SEQUENCE [LARGE SCALE GENOMIC DNA]</scope>
    <source>
        <strain evidence="3 4">DSM 27696</strain>
    </source>
</reference>
<dbReference type="RefSeq" id="WP_114351213.1">
    <property type="nucleotide sequence ID" value="NZ_QPJJ01000001.1"/>
</dbReference>
<accession>A0A368YAP1</accession>
<dbReference type="Pfam" id="PF22725">
    <property type="entry name" value="GFO_IDH_MocA_C3"/>
    <property type="match status" value="1"/>
</dbReference>
<sequence length="372" mass="42676">MLTRIKVGIIGFGLQGQKYASMIAEDVDIGLDLVAVSARDSNKSQLVDKRIAFFTDYRDLLRDSHVQAVIICVPHYLHPTISKEALLARKHVLVEKPAGVYAHEVREVNAISEQFPDLAYAILYNERLKPIYQYLKAELARGDLGEVRKVNWILTKNWRPESYYKQNNWRATWNGEGGGLLINQLSHQIDLLQWLFGMPTHVSAQLKYGSQRNIEADDDVSFLWRLKNGANVVMDACTHDLLGTDRLEILTDKAKILVENSSVITVKKMERNEKEWSEQIEPEKVKNIHDHISYEEEKIDFSKESVHVYKEVFKNFVKHINGIESPVAEGKEGINSVEITNALYLSDWLNKEVSLPVDANSFMLELQRKIEE</sequence>
<dbReference type="InterPro" id="IPR052515">
    <property type="entry name" value="Gfo/Idh/MocA_Oxidoreductase"/>
</dbReference>
<evidence type="ECO:0000313" key="4">
    <source>
        <dbReference type="Proteomes" id="UP000252585"/>
    </source>
</evidence>
<dbReference type="Pfam" id="PF01408">
    <property type="entry name" value="GFO_IDH_MocA"/>
    <property type="match status" value="1"/>
</dbReference>
<dbReference type="InterPro" id="IPR000683">
    <property type="entry name" value="Gfo/Idh/MocA-like_OxRdtase_N"/>
</dbReference>
<dbReference type="Proteomes" id="UP000252585">
    <property type="component" value="Unassembled WGS sequence"/>
</dbReference>
<dbReference type="InterPro" id="IPR055170">
    <property type="entry name" value="GFO_IDH_MocA-like_dom"/>
</dbReference>
<comment type="caution">
    <text evidence="3">The sequence shown here is derived from an EMBL/GenBank/DDBJ whole genome shotgun (WGS) entry which is preliminary data.</text>
</comment>
<dbReference type="InterPro" id="IPR036291">
    <property type="entry name" value="NAD(P)-bd_dom_sf"/>
</dbReference>
<evidence type="ECO:0000259" key="1">
    <source>
        <dbReference type="Pfam" id="PF01408"/>
    </source>
</evidence>
<feature type="domain" description="Gfo/Idh/MocA-like oxidoreductase N-terminal" evidence="1">
    <location>
        <begin position="5"/>
        <end position="110"/>
    </location>
</feature>
<gene>
    <name evidence="3" type="ORF">DFR57_101141</name>
</gene>
<dbReference type="Gene3D" id="3.40.50.720">
    <property type="entry name" value="NAD(P)-binding Rossmann-like Domain"/>
    <property type="match status" value="1"/>
</dbReference>
<dbReference type="SUPFAM" id="SSF55347">
    <property type="entry name" value="Glyceraldehyde-3-phosphate dehydrogenase-like, C-terminal domain"/>
    <property type="match status" value="1"/>
</dbReference>
<dbReference type="PANTHER" id="PTHR43249">
    <property type="entry name" value="UDP-N-ACETYL-2-AMINO-2-DEOXY-D-GLUCURONATE OXIDASE"/>
    <property type="match status" value="1"/>
</dbReference>
<name>A0A368YAP1_9BACI</name>